<dbReference type="AlphaFoldDB" id="A0A563VWD8"/>
<sequence>MKSSLHSKINDILVIIPVRNEETTIVDVICNLQSYGLNQIRVVDNGSCDRSKEKAQACGVEVVTEKIPGYGQACWRGLQAIPDNINWILFCDGDGSDDLSCLTDWLRLRNRYDFILGDRGATIQGKAVMTPVQRFGNALATSLIALGWGHYYHDLGPLRLIRRDALAKIAMSDRGMGWTVEMQVRAVELDLAIAELPVGYFPRQGGKSKISGTISGSIQAGTIILTTLGKLYFKKLFSSQPSLSTLHLLSGILLLIGAIILIPHGDFRNWEVFPNFWLGMAVMSFGFILSWGITRINWWWFWLIAIATRILLLFMYPGDDIWRYLWEGYIQILGFSPYDFAPNATELITYRTSWWSQINHQGVSAIYPPLTQLGFRILATISPSVILFKSAFIVADLAICWLLTRQFSYSKVLIYAWNPLIIYSFAGGGHYDSWFILPLVAAWTFLDLKEVKGNYYQQNIICLFLSAIFIGLSIAIKWISLPILAFLAFLAYRKINFKTAILVLLLGILPFILSSLTFCSFNSCYLIPTSSSFVSHGRSADFIPYFLAKIWQYSTTTNTIFALPLALGTLFLLWKKQTYQQFTQGYFFILLIISPIIHGWYFTWIIPFGVATQNWGIRLISISSLVYFMMPYRSSLGNHYWKLTMVETLCLWLPFAIGYCSDRYFKKLFIQLGVATANRQ</sequence>
<name>A0A563VWD8_9CYAN</name>
<organism evidence="3 4">
    <name type="scientific">Hyella patelloides LEGE 07179</name>
    <dbReference type="NCBI Taxonomy" id="945734"/>
    <lineage>
        <taxon>Bacteria</taxon>
        <taxon>Bacillati</taxon>
        <taxon>Cyanobacteriota</taxon>
        <taxon>Cyanophyceae</taxon>
        <taxon>Pleurocapsales</taxon>
        <taxon>Hyellaceae</taxon>
        <taxon>Hyella</taxon>
    </lineage>
</organism>
<dbReference type="InterPro" id="IPR001173">
    <property type="entry name" value="Glyco_trans_2-like"/>
</dbReference>
<dbReference type="RefSeq" id="WP_144874577.1">
    <property type="nucleotide sequence ID" value="NZ_LR214105.1"/>
</dbReference>
<feature type="transmembrane region" description="Helical" evidence="1">
    <location>
        <begin position="550"/>
        <end position="574"/>
    </location>
</feature>
<dbReference type="PANTHER" id="PTHR48090">
    <property type="entry name" value="UNDECAPRENYL-PHOSPHATE 4-DEOXY-4-FORMAMIDO-L-ARABINOSE TRANSFERASE-RELATED"/>
    <property type="match status" value="1"/>
</dbReference>
<dbReference type="SUPFAM" id="SSF53448">
    <property type="entry name" value="Nucleotide-diphospho-sugar transferases"/>
    <property type="match status" value="1"/>
</dbReference>
<evidence type="ECO:0000256" key="1">
    <source>
        <dbReference type="SAM" id="Phobius"/>
    </source>
</evidence>
<feature type="transmembrane region" description="Helical" evidence="1">
    <location>
        <begin position="463"/>
        <end position="490"/>
    </location>
</feature>
<dbReference type="Pfam" id="PF00535">
    <property type="entry name" value="Glycos_transf_2"/>
    <property type="match status" value="1"/>
</dbReference>
<evidence type="ECO:0000313" key="3">
    <source>
        <dbReference type="EMBL" id="VEP15769.1"/>
    </source>
</evidence>
<keyword evidence="3" id="KW-0808">Transferase</keyword>
<feature type="transmembrane region" description="Helical" evidence="1">
    <location>
        <begin position="502"/>
        <end position="528"/>
    </location>
</feature>
<dbReference type="GO" id="GO:0016740">
    <property type="term" value="F:transferase activity"/>
    <property type="evidence" value="ECO:0007669"/>
    <property type="project" value="UniProtKB-KW"/>
</dbReference>
<dbReference type="OrthoDB" id="9811222at2"/>
<keyword evidence="4" id="KW-1185">Reference proteome</keyword>
<proteinExistence type="predicted"/>
<dbReference type="InterPro" id="IPR029044">
    <property type="entry name" value="Nucleotide-diphossugar_trans"/>
</dbReference>
<feature type="transmembrane region" description="Helical" evidence="1">
    <location>
        <begin position="298"/>
        <end position="316"/>
    </location>
</feature>
<accession>A0A563VWD8</accession>
<feature type="transmembrane region" description="Helical" evidence="1">
    <location>
        <begin position="377"/>
        <end position="403"/>
    </location>
</feature>
<dbReference type="Gene3D" id="3.90.550.10">
    <property type="entry name" value="Spore Coat Polysaccharide Biosynthesis Protein SpsA, Chain A"/>
    <property type="match status" value="1"/>
</dbReference>
<dbReference type="InterPro" id="IPR050256">
    <property type="entry name" value="Glycosyltransferase_2"/>
</dbReference>
<protein>
    <submittedName>
        <fullName evidence="3">Glycosyl transferase 2 family protein</fullName>
    </submittedName>
</protein>
<feature type="domain" description="Glycosyltransferase 2-like" evidence="2">
    <location>
        <begin position="14"/>
        <end position="168"/>
    </location>
</feature>
<feature type="transmembrane region" description="Helical" evidence="1">
    <location>
        <begin position="245"/>
        <end position="264"/>
    </location>
</feature>
<evidence type="ECO:0000313" key="4">
    <source>
        <dbReference type="Proteomes" id="UP000320055"/>
    </source>
</evidence>
<feature type="transmembrane region" description="Helical" evidence="1">
    <location>
        <begin position="276"/>
        <end position="293"/>
    </location>
</feature>
<evidence type="ECO:0000259" key="2">
    <source>
        <dbReference type="Pfam" id="PF00535"/>
    </source>
</evidence>
<keyword evidence="1" id="KW-1133">Transmembrane helix</keyword>
<keyword evidence="1" id="KW-0472">Membrane</keyword>
<feature type="transmembrane region" description="Helical" evidence="1">
    <location>
        <begin position="415"/>
        <end position="443"/>
    </location>
</feature>
<dbReference type="CDD" id="cd04179">
    <property type="entry name" value="DPM_DPG-synthase_like"/>
    <property type="match status" value="1"/>
</dbReference>
<reference evidence="3 4" key="1">
    <citation type="submission" date="2019-01" db="EMBL/GenBank/DDBJ databases">
        <authorList>
            <person name="Brito A."/>
        </authorList>
    </citation>
    <scope>NUCLEOTIDE SEQUENCE [LARGE SCALE GENOMIC DNA]</scope>
    <source>
        <strain evidence="3">1</strain>
    </source>
</reference>
<dbReference type="Proteomes" id="UP000320055">
    <property type="component" value="Unassembled WGS sequence"/>
</dbReference>
<dbReference type="PANTHER" id="PTHR48090:SF7">
    <property type="entry name" value="RFBJ PROTEIN"/>
    <property type="match status" value="1"/>
</dbReference>
<keyword evidence="1" id="KW-0812">Transmembrane</keyword>
<feature type="transmembrane region" description="Helical" evidence="1">
    <location>
        <begin position="586"/>
        <end position="609"/>
    </location>
</feature>
<dbReference type="EMBL" id="CAACVJ010000300">
    <property type="protein sequence ID" value="VEP15769.1"/>
    <property type="molecule type" value="Genomic_DNA"/>
</dbReference>
<gene>
    <name evidence="3" type="ORF">H1P_3690002</name>
</gene>